<dbReference type="Proteomes" id="UP001652700">
    <property type="component" value="Unplaced"/>
</dbReference>
<organism evidence="1 2">
    <name type="scientific">Diabrotica virgifera virgifera</name>
    <name type="common">western corn rootworm</name>
    <dbReference type="NCBI Taxonomy" id="50390"/>
    <lineage>
        <taxon>Eukaryota</taxon>
        <taxon>Metazoa</taxon>
        <taxon>Ecdysozoa</taxon>
        <taxon>Arthropoda</taxon>
        <taxon>Hexapoda</taxon>
        <taxon>Insecta</taxon>
        <taxon>Pterygota</taxon>
        <taxon>Neoptera</taxon>
        <taxon>Endopterygota</taxon>
        <taxon>Coleoptera</taxon>
        <taxon>Polyphaga</taxon>
        <taxon>Cucujiformia</taxon>
        <taxon>Chrysomeloidea</taxon>
        <taxon>Chrysomelidae</taxon>
        <taxon>Galerucinae</taxon>
        <taxon>Diabroticina</taxon>
        <taxon>Diabroticites</taxon>
        <taxon>Diabrotica</taxon>
    </lineage>
</organism>
<evidence type="ECO:0008006" key="3">
    <source>
        <dbReference type="Google" id="ProtNLM"/>
    </source>
</evidence>
<dbReference type="GeneID" id="126892301"/>
<evidence type="ECO:0000313" key="1">
    <source>
        <dbReference type="EnsemblMetazoa" id="XP_050517767.1"/>
    </source>
</evidence>
<accession>A0ABM5L5Q4</accession>
<name>A0ABM5L5Q4_DIAVI</name>
<dbReference type="PANTHER" id="PTHR33332">
    <property type="entry name" value="REVERSE TRANSCRIPTASE DOMAIN-CONTAINING PROTEIN"/>
    <property type="match status" value="1"/>
</dbReference>
<proteinExistence type="predicted"/>
<protein>
    <recommendedName>
        <fullName evidence="3">RNA-directed DNA polymerase from mobile element jockey-like</fullName>
    </recommendedName>
</protein>
<dbReference type="RefSeq" id="XP_050517767.1">
    <property type="nucleotide sequence ID" value="XM_050661810.1"/>
</dbReference>
<dbReference type="EnsemblMetazoa" id="XM_050661810.1">
    <property type="protein sequence ID" value="XP_050517767.1"/>
    <property type="gene ID" value="LOC126892301"/>
</dbReference>
<evidence type="ECO:0000313" key="2">
    <source>
        <dbReference type="Proteomes" id="UP001652700"/>
    </source>
</evidence>
<keyword evidence="2" id="KW-1185">Reference proteome</keyword>
<reference evidence="1" key="1">
    <citation type="submission" date="2025-05" db="UniProtKB">
        <authorList>
            <consortium name="EnsemblMetazoa"/>
        </authorList>
    </citation>
    <scope>IDENTIFICATION</scope>
</reference>
<sequence>MLLLNTRRLSTNGSRWMVMLADDLKFWRVIDSLKDQALLQDDLDRLHNWCNQNKLHLNIKKCCFISFSRKVNRIETSYTINNMPLNYVSSIRDLGVIFDEKLTFCDHINTISIKASKLLGFVTRNCKYLSINSTRLVYCCLVRSILEYCLVVWSPYFQNSIDTLERVQHRFLRYCAYHVHTAIRNHDYSYIEQQLSLPPLKNRRDISGAIFIIHGFIDCPNLLNHIKFNVPKQALRYHQVFNIPFHRTTYGIHNPLDRYMGLLNEFDYDIFNLTLSRFKRSLAL</sequence>